<evidence type="ECO:0000313" key="2">
    <source>
        <dbReference type="Proteomes" id="UP000196005"/>
    </source>
</evidence>
<name>A0A1Y0HR28_9BACT</name>
<accession>A0A1Y0HR28</accession>
<dbReference type="OrthoDB" id="5365813at2"/>
<proteinExistence type="predicted"/>
<reference evidence="2" key="1">
    <citation type="submission" date="2017-05" db="EMBL/GenBank/DDBJ databases">
        <title>Dechlorination kinetics govern the competition between two new strains of the genus Sulfurospirillum.</title>
        <authorList>
            <person name="Buttet G.F."/>
            <person name="Murray A.M."/>
            <person name="Goris T."/>
            <person name="Burion M."/>
            <person name="Lin B."/>
            <person name="Rolle M."/>
            <person name="Maillard J."/>
        </authorList>
    </citation>
    <scope>NUCLEOTIDE SEQUENCE [LARGE SCALE GENOMIC DNA]</scope>
    <source>
        <strain evidence="2">SL2-1</strain>
    </source>
</reference>
<dbReference type="KEGG" id="suls:Sdiek1_2617"/>
<gene>
    <name evidence="1" type="ORF">Sdiek1_2617</name>
</gene>
<dbReference type="Proteomes" id="UP000196005">
    <property type="component" value="Chromosome"/>
</dbReference>
<evidence type="ECO:0000313" key="1">
    <source>
        <dbReference type="EMBL" id="ARU49765.1"/>
    </source>
</evidence>
<keyword evidence="2" id="KW-1185">Reference proteome</keyword>
<dbReference type="RefSeq" id="WP_087439459.1">
    <property type="nucleotide sequence ID" value="NZ_CP021416.1"/>
</dbReference>
<dbReference type="AlphaFoldDB" id="A0A1Y0HR28"/>
<dbReference type="EMBL" id="CP021416">
    <property type="protein sequence ID" value="ARU49765.1"/>
    <property type="molecule type" value="Genomic_DNA"/>
</dbReference>
<organism evidence="1 2">
    <name type="scientific">Sulfurospirillum diekertiae</name>
    <dbReference type="NCBI Taxonomy" id="1854492"/>
    <lineage>
        <taxon>Bacteria</taxon>
        <taxon>Pseudomonadati</taxon>
        <taxon>Campylobacterota</taxon>
        <taxon>Epsilonproteobacteria</taxon>
        <taxon>Campylobacterales</taxon>
        <taxon>Sulfurospirillaceae</taxon>
        <taxon>Sulfurospirillum</taxon>
    </lineage>
</organism>
<sequence length="92" mass="10863">MSERPNSIFVPIDYVRELRASGQIDKADAFLTYFADMHDDEWYGFPFYAKRWHVDPQTAQQWINEFSNQISIYFATWQIVNDSHCHAVSAKV</sequence>
<protein>
    <submittedName>
        <fullName evidence="1">Uncharacterized protein</fullName>
    </submittedName>
</protein>